<dbReference type="Pfam" id="PF00300">
    <property type="entry name" value="His_Phos_1"/>
    <property type="match status" value="1"/>
</dbReference>
<comment type="caution">
    <text evidence="4">The sequence shown here is derived from an EMBL/GenBank/DDBJ whole genome shotgun (WGS) entry which is preliminary data.</text>
</comment>
<dbReference type="Gene3D" id="3.40.50.300">
    <property type="entry name" value="P-loop containing nucleotide triphosphate hydrolases"/>
    <property type="match status" value="1"/>
</dbReference>
<dbReference type="InterPro" id="IPR013079">
    <property type="entry name" value="6Phosfructo_kin"/>
</dbReference>
<dbReference type="Gene3D" id="1.10.510.10">
    <property type="entry name" value="Transferase(Phosphotransferase) domain 1"/>
    <property type="match status" value="1"/>
</dbReference>
<dbReference type="GO" id="GO:0005524">
    <property type="term" value="F:ATP binding"/>
    <property type="evidence" value="ECO:0007669"/>
    <property type="project" value="UniProtKB-KW"/>
</dbReference>
<evidence type="ECO:0000313" key="4">
    <source>
        <dbReference type="EMBL" id="KAF9449830.1"/>
    </source>
</evidence>
<dbReference type="GO" id="GO:0006000">
    <property type="term" value="P:fructose metabolic process"/>
    <property type="evidence" value="ECO:0007669"/>
    <property type="project" value="InterPro"/>
</dbReference>
<evidence type="ECO:0000256" key="1">
    <source>
        <dbReference type="ARBA" id="ARBA00022741"/>
    </source>
</evidence>
<dbReference type="SUPFAM" id="SSF53254">
    <property type="entry name" value="Phosphoglycerate mutase-like"/>
    <property type="match status" value="1"/>
</dbReference>
<dbReference type="Gene3D" id="3.40.50.1240">
    <property type="entry name" value="Phosphoglycerate mutase-like"/>
    <property type="match status" value="1"/>
</dbReference>
<evidence type="ECO:0000259" key="3">
    <source>
        <dbReference type="PROSITE" id="PS50011"/>
    </source>
</evidence>
<protein>
    <submittedName>
        <fullName evidence="4">6PF2K-domain-containing protein</fullName>
    </submittedName>
</protein>
<dbReference type="PROSITE" id="PS50011">
    <property type="entry name" value="PROTEIN_KINASE_DOM"/>
    <property type="match status" value="1"/>
</dbReference>
<dbReference type="SMART" id="SM00855">
    <property type="entry name" value="PGAM"/>
    <property type="match status" value="1"/>
</dbReference>
<dbReference type="FunFam" id="3.40.50.300:FF:000644">
    <property type="entry name" value="GpmB, Fructose-2,6-bisphosphatase"/>
    <property type="match status" value="1"/>
</dbReference>
<dbReference type="InterPro" id="IPR027417">
    <property type="entry name" value="P-loop_NTPase"/>
</dbReference>
<dbReference type="Proteomes" id="UP000807342">
    <property type="component" value="Unassembled WGS sequence"/>
</dbReference>
<keyword evidence="5" id="KW-1185">Reference proteome</keyword>
<dbReference type="GO" id="GO:0005829">
    <property type="term" value="C:cytosol"/>
    <property type="evidence" value="ECO:0007669"/>
    <property type="project" value="TreeGrafter"/>
</dbReference>
<feature type="domain" description="Protein kinase" evidence="3">
    <location>
        <begin position="574"/>
        <end position="718"/>
    </location>
</feature>
<dbReference type="GO" id="GO:0004672">
    <property type="term" value="F:protein kinase activity"/>
    <property type="evidence" value="ECO:0007669"/>
    <property type="project" value="InterPro"/>
</dbReference>
<dbReference type="PANTHER" id="PTHR10606">
    <property type="entry name" value="6-PHOSPHOFRUCTO-2-KINASE/FRUCTOSE-2,6-BISPHOSPHATASE"/>
    <property type="match status" value="1"/>
</dbReference>
<keyword evidence="1" id="KW-0547">Nucleotide-binding</keyword>
<sequence length="718" mass="81675">MVAPLYTTTSGLLFHAGKILVLTVGLPARGKTHISRALERYLRWMGVKTRVVSMGDYRRNTLGEAQKLPPDYFNLGEKSSDAEVMRRKVEEGCEELIWEFFESGGQVVIYDANNGRSDARAQLAEKFDKTGIHIIFLEFYCDNKEIIEQNIRNIKIYSPDYKRCPDKAVEDYYGRIRDHEKYYEPVEELTWPSIRIVNAGEKILLNKIQGRGYLHSRIVFFLMNIHNRFRTIWFARSGQSLIEHSYKADLDLSPAGWEYAEKLKDVVHSRRMKVLQERGIDPAKRKLVIWTSTRRGAHHTAWPFLSNPLSDDADADGLEITQSTATSNPAKVILPEQTKVVEKTQMLEINPGIWDGLTPDQAKKYHPGDWDRFTKDPYSYRAPRAESYHDLSVRLEPTLMELERESEDLLIIGHASVIRCLLAYLIGLPASKIPEIEVARGDLLEIIPSYGIHSKAFHFWDGPGRKGRSGGGNGYQLGQDHNNFYENCMEDTKGKRIGGNLTSEICEILMDEKREPLILGLRGHGAQCVVDALNDVLHQNVLPAEQGKRGLSILCKLAKMASVIPRCYELKGVEYDSQPFDGGGFADVYKGKYQNQAVCLKMVRTFQKNQCNPLALHAKELALWAFISHPNTLPFYGVYVDQRTQRFCFVSPWMANGNLCDYLESYPHAPRPLLVSDIIHGLSYLHELGIVHGDLKGVRTFSVISCDSSANFCFRKMF</sequence>
<dbReference type="GO" id="GO:0003873">
    <property type="term" value="F:6-phosphofructo-2-kinase activity"/>
    <property type="evidence" value="ECO:0007669"/>
    <property type="project" value="InterPro"/>
</dbReference>
<dbReference type="PANTHER" id="PTHR10606:SF39">
    <property type="entry name" value="6-PHOSPHOFRUCTO-2-KINASE_FRUCTOSE-2,6-BISPHOSPHATASE YLR345W-RELATED"/>
    <property type="match status" value="1"/>
</dbReference>
<accession>A0A9P6C5I1</accession>
<dbReference type="EMBL" id="MU151119">
    <property type="protein sequence ID" value="KAF9449830.1"/>
    <property type="molecule type" value="Genomic_DNA"/>
</dbReference>
<dbReference type="PRINTS" id="PR00991">
    <property type="entry name" value="6PFRUCTKNASE"/>
</dbReference>
<organism evidence="4 5">
    <name type="scientific">Macrolepiota fuliginosa MF-IS2</name>
    <dbReference type="NCBI Taxonomy" id="1400762"/>
    <lineage>
        <taxon>Eukaryota</taxon>
        <taxon>Fungi</taxon>
        <taxon>Dikarya</taxon>
        <taxon>Basidiomycota</taxon>
        <taxon>Agaricomycotina</taxon>
        <taxon>Agaricomycetes</taxon>
        <taxon>Agaricomycetidae</taxon>
        <taxon>Agaricales</taxon>
        <taxon>Agaricineae</taxon>
        <taxon>Agaricaceae</taxon>
        <taxon>Macrolepiota</taxon>
    </lineage>
</organism>
<dbReference type="SUPFAM" id="SSF52540">
    <property type="entry name" value="P-loop containing nucleoside triphosphate hydrolases"/>
    <property type="match status" value="1"/>
</dbReference>
<reference evidence="4" key="1">
    <citation type="submission" date="2020-11" db="EMBL/GenBank/DDBJ databases">
        <authorList>
            <consortium name="DOE Joint Genome Institute"/>
            <person name="Ahrendt S."/>
            <person name="Riley R."/>
            <person name="Andreopoulos W."/>
            <person name="Labutti K."/>
            <person name="Pangilinan J."/>
            <person name="Ruiz-Duenas F.J."/>
            <person name="Barrasa J.M."/>
            <person name="Sanchez-Garcia M."/>
            <person name="Camarero S."/>
            <person name="Miyauchi S."/>
            <person name="Serrano A."/>
            <person name="Linde D."/>
            <person name="Babiker R."/>
            <person name="Drula E."/>
            <person name="Ayuso-Fernandez I."/>
            <person name="Pacheco R."/>
            <person name="Padilla G."/>
            <person name="Ferreira P."/>
            <person name="Barriuso J."/>
            <person name="Kellner H."/>
            <person name="Castanera R."/>
            <person name="Alfaro M."/>
            <person name="Ramirez L."/>
            <person name="Pisabarro A.G."/>
            <person name="Kuo A."/>
            <person name="Tritt A."/>
            <person name="Lipzen A."/>
            <person name="He G."/>
            <person name="Yan M."/>
            <person name="Ng V."/>
            <person name="Cullen D."/>
            <person name="Martin F."/>
            <person name="Rosso M.-N."/>
            <person name="Henrissat B."/>
            <person name="Hibbett D."/>
            <person name="Martinez A.T."/>
            <person name="Grigoriev I.V."/>
        </authorList>
    </citation>
    <scope>NUCLEOTIDE SEQUENCE</scope>
    <source>
        <strain evidence="4">MF-IS2</strain>
    </source>
</reference>
<dbReference type="GO" id="GO:0004331">
    <property type="term" value="F:fructose-2,6-bisphosphate 2-phosphatase activity"/>
    <property type="evidence" value="ECO:0007669"/>
    <property type="project" value="TreeGrafter"/>
</dbReference>
<dbReference type="Pfam" id="PF01591">
    <property type="entry name" value="6PF2K"/>
    <property type="match status" value="1"/>
</dbReference>
<dbReference type="GO" id="GO:0006003">
    <property type="term" value="P:fructose 2,6-bisphosphate metabolic process"/>
    <property type="evidence" value="ECO:0007669"/>
    <property type="project" value="InterPro"/>
</dbReference>
<dbReference type="InterPro" id="IPR000719">
    <property type="entry name" value="Prot_kinase_dom"/>
</dbReference>
<dbReference type="SUPFAM" id="SSF56112">
    <property type="entry name" value="Protein kinase-like (PK-like)"/>
    <property type="match status" value="1"/>
</dbReference>
<dbReference type="CDD" id="cd07067">
    <property type="entry name" value="HP_PGM_like"/>
    <property type="match status" value="1"/>
</dbReference>
<evidence type="ECO:0000256" key="2">
    <source>
        <dbReference type="ARBA" id="ARBA00022840"/>
    </source>
</evidence>
<name>A0A9P6C5I1_9AGAR</name>
<dbReference type="InterPro" id="IPR029033">
    <property type="entry name" value="His_PPase_superfam"/>
</dbReference>
<dbReference type="Pfam" id="PF00069">
    <property type="entry name" value="Pkinase"/>
    <property type="match status" value="1"/>
</dbReference>
<keyword evidence="2" id="KW-0067">ATP-binding</keyword>
<dbReference type="InterPro" id="IPR011009">
    <property type="entry name" value="Kinase-like_dom_sf"/>
</dbReference>
<dbReference type="AlphaFoldDB" id="A0A9P6C5I1"/>
<evidence type="ECO:0000313" key="5">
    <source>
        <dbReference type="Proteomes" id="UP000807342"/>
    </source>
</evidence>
<gene>
    <name evidence="4" type="ORF">P691DRAFT_520565</name>
</gene>
<proteinExistence type="predicted"/>
<dbReference type="InterPro" id="IPR013078">
    <property type="entry name" value="His_Pase_superF_clade-1"/>
</dbReference>
<dbReference type="InterPro" id="IPR003094">
    <property type="entry name" value="6Pfruct_kin"/>
</dbReference>
<dbReference type="OrthoDB" id="267323at2759"/>